<accession>A0A4R1N7S7</accession>
<evidence type="ECO:0000259" key="6">
    <source>
        <dbReference type="PROSITE" id="PS50977"/>
    </source>
</evidence>
<dbReference type="Proteomes" id="UP000294555">
    <property type="component" value="Unassembled WGS sequence"/>
</dbReference>
<dbReference type="InterPro" id="IPR039538">
    <property type="entry name" value="BetI_C"/>
</dbReference>
<evidence type="ECO:0000256" key="2">
    <source>
        <dbReference type="ARBA" id="ARBA00023015"/>
    </source>
</evidence>
<dbReference type="InterPro" id="IPR001647">
    <property type="entry name" value="HTH_TetR"/>
</dbReference>
<keyword evidence="4" id="KW-0804">Transcription</keyword>
<organism evidence="7 8">
    <name type="scientific">Sodalis ligni</name>
    <dbReference type="NCBI Taxonomy" id="2697027"/>
    <lineage>
        <taxon>Bacteria</taxon>
        <taxon>Pseudomonadati</taxon>
        <taxon>Pseudomonadota</taxon>
        <taxon>Gammaproteobacteria</taxon>
        <taxon>Enterobacterales</taxon>
        <taxon>Bruguierivoracaceae</taxon>
        <taxon>Sodalis</taxon>
    </lineage>
</organism>
<dbReference type="Pfam" id="PF00440">
    <property type="entry name" value="TetR_N"/>
    <property type="match status" value="1"/>
</dbReference>
<comment type="caution">
    <text evidence="7">The sequence shown here is derived from an EMBL/GenBank/DDBJ whole genome shotgun (WGS) entry which is preliminary data.</text>
</comment>
<dbReference type="PANTHER" id="PTHR30055:SF234">
    <property type="entry name" value="HTH-TYPE TRANSCRIPTIONAL REGULATOR BETI"/>
    <property type="match status" value="1"/>
</dbReference>
<dbReference type="PANTHER" id="PTHR30055">
    <property type="entry name" value="HTH-TYPE TRANSCRIPTIONAL REGULATOR RUTR"/>
    <property type="match status" value="1"/>
</dbReference>
<dbReference type="Pfam" id="PF13977">
    <property type="entry name" value="TetR_C_6"/>
    <property type="match status" value="1"/>
</dbReference>
<dbReference type="OrthoDB" id="5816932at2"/>
<dbReference type="InterPro" id="IPR050109">
    <property type="entry name" value="HTH-type_TetR-like_transc_reg"/>
</dbReference>
<keyword evidence="3 5" id="KW-0238">DNA-binding</keyword>
<dbReference type="RefSeq" id="WP_132922122.1">
    <property type="nucleotide sequence ID" value="NZ_SJOI01000001.1"/>
</dbReference>
<dbReference type="GO" id="GO:0003700">
    <property type="term" value="F:DNA-binding transcription factor activity"/>
    <property type="evidence" value="ECO:0007669"/>
    <property type="project" value="TreeGrafter"/>
</dbReference>
<dbReference type="Gene3D" id="1.10.357.10">
    <property type="entry name" value="Tetracycline Repressor, domain 2"/>
    <property type="match status" value="1"/>
</dbReference>
<dbReference type="PROSITE" id="PS50977">
    <property type="entry name" value="HTH_TETR_2"/>
    <property type="match status" value="1"/>
</dbReference>
<evidence type="ECO:0000313" key="7">
    <source>
        <dbReference type="EMBL" id="TCL03232.1"/>
    </source>
</evidence>
<dbReference type="InterPro" id="IPR009057">
    <property type="entry name" value="Homeodomain-like_sf"/>
</dbReference>
<protein>
    <submittedName>
        <fullName evidence="7">TetR family transcriptional regulator</fullName>
    </submittedName>
</protein>
<proteinExistence type="predicted"/>
<evidence type="ECO:0000256" key="3">
    <source>
        <dbReference type="ARBA" id="ARBA00023125"/>
    </source>
</evidence>
<dbReference type="AlphaFoldDB" id="A0A4R1N7S7"/>
<feature type="domain" description="HTH tetR-type" evidence="6">
    <location>
        <begin position="18"/>
        <end position="78"/>
    </location>
</feature>
<evidence type="ECO:0000256" key="4">
    <source>
        <dbReference type="ARBA" id="ARBA00023163"/>
    </source>
</evidence>
<dbReference type="SUPFAM" id="SSF46689">
    <property type="entry name" value="Homeodomain-like"/>
    <property type="match status" value="1"/>
</dbReference>
<feature type="DNA-binding region" description="H-T-H motif" evidence="5">
    <location>
        <begin position="41"/>
        <end position="60"/>
    </location>
</feature>
<gene>
    <name evidence="7" type="ORF">EZJ58_1292</name>
</gene>
<sequence>MTIANNKPPISDKQHIIDERRDRIIAAARICFRQHGFHGAGMAEIAALSHLSVGQIYRYFTNKESIIEEVVHRIVKQRVRLMLDNDNDLDRIADDLAGNSLWGGGGEEHINQVLMLEVAAEATRNPRIAQILADEDAELFQEGCTMLLQIYPEMKYDEAARLAELLAVLSEGTTLRVLTRQQHGKHGELQKIYRQIFATVFPTRLKTGSD</sequence>
<reference evidence="7 8" key="1">
    <citation type="submission" date="2019-02" db="EMBL/GenBank/DDBJ databases">
        <title>Investigation of anaerobic lignin degradation for improved lignocellulosic biofuels.</title>
        <authorList>
            <person name="Deangelis K."/>
        </authorList>
    </citation>
    <scope>NUCLEOTIDE SEQUENCE [LARGE SCALE GENOMIC DNA]</scope>
    <source>
        <strain evidence="7 8">159R</strain>
    </source>
</reference>
<dbReference type="PRINTS" id="PR00455">
    <property type="entry name" value="HTHTETR"/>
</dbReference>
<name>A0A4R1N7S7_9GAMM</name>
<keyword evidence="2" id="KW-0805">Transcription regulation</keyword>
<evidence type="ECO:0000313" key="8">
    <source>
        <dbReference type="Proteomes" id="UP000294555"/>
    </source>
</evidence>
<keyword evidence="8" id="KW-1185">Reference proteome</keyword>
<evidence type="ECO:0000256" key="5">
    <source>
        <dbReference type="PROSITE-ProRule" id="PRU00335"/>
    </source>
</evidence>
<dbReference type="EMBL" id="SJOI01000001">
    <property type="protein sequence ID" value="TCL03232.1"/>
    <property type="molecule type" value="Genomic_DNA"/>
</dbReference>
<dbReference type="GO" id="GO:0000976">
    <property type="term" value="F:transcription cis-regulatory region binding"/>
    <property type="evidence" value="ECO:0007669"/>
    <property type="project" value="TreeGrafter"/>
</dbReference>
<evidence type="ECO:0000256" key="1">
    <source>
        <dbReference type="ARBA" id="ARBA00022491"/>
    </source>
</evidence>
<keyword evidence="1" id="KW-0678">Repressor</keyword>